<dbReference type="InterPro" id="IPR005644">
    <property type="entry name" value="NolW-like"/>
</dbReference>
<keyword evidence="5" id="KW-0812">Transmembrane</keyword>
<dbReference type="Proteomes" id="UP000292445">
    <property type="component" value="Unassembled WGS sequence"/>
</dbReference>
<dbReference type="InterPro" id="IPR013356">
    <property type="entry name" value="T2SS_GspD"/>
</dbReference>
<dbReference type="AlphaFoldDB" id="A0A4Q7NLN6"/>
<evidence type="ECO:0000256" key="12">
    <source>
        <dbReference type="SAM" id="SignalP"/>
    </source>
</evidence>
<keyword evidence="7" id="KW-0653">Protein transport</keyword>
<dbReference type="GO" id="GO:0015628">
    <property type="term" value="P:protein secretion by the type II secretion system"/>
    <property type="evidence" value="ECO:0007669"/>
    <property type="project" value="InterPro"/>
</dbReference>
<evidence type="ECO:0000256" key="4">
    <source>
        <dbReference type="ARBA" id="ARBA00022452"/>
    </source>
</evidence>
<evidence type="ECO:0000256" key="8">
    <source>
        <dbReference type="ARBA" id="ARBA00023136"/>
    </source>
</evidence>
<dbReference type="Pfam" id="PF21305">
    <property type="entry name" value="type_II_gspD_N0"/>
    <property type="match status" value="1"/>
</dbReference>
<evidence type="ECO:0000256" key="7">
    <source>
        <dbReference type="ARBA" id="ARBA00022927"/>
    </source>
</evidence>
<comment type="similarity">
    <text evidence="2">Belongs to the bacterial secretin family. GSP D subfamily.</text>
</comment>
<comment type="subcellular location">
    <subcellularLocation>
        <location evidence="1 10">Cell outer membrane</location>
    </subcellularLocation>
</comment>
<evidence type="ECO:0000256" key="1">
    <source>
        <dbReference type="ARBA" id="ARBA00004442"/>
    </source>
</evidence>
<evidence type="ECO:0000256" key="10">
    <source>
        <dbReference type="RuleBase" id="RU004004"/>
    </source>
</evidence>
<dbReference type="GO" id="GO:0015627">
    <property type="term" value="C:type II protein secretion system complex"/>
    <property type="evidence" value="ECO:0007669"/>
    <property type="project" value="InterPro"/>
</dbReference>
<dbReference type="NCBIfam" id="TIGR02517">
    <property type="entry name" value="type_II_gspD"/>
    <property type="match status" value="1"/>
</dbReference>
<comment type="caution">
    <text evidence="16">The sequence shown here is derived from an EMBL/GenBank/DDBJ whole genome shotgun (WGS) entry which is preliminary data.</text>
</comment>
<keyword evidence="6 12" id="KW-0732">Signal</keyword>
<reference evidence="16 17" key="1">
    <citation type="submission" date="2019-02" db="EMBL/GenBank/DDBJ databases">
        <title>Genomic Encyclopedia of Type Strains, Phase IV (KMG-IV): sequencing the most valuable type-strain genomes for metagenomic binning, comparative biology and taxonomic classification.</title>
        <authorList>
            <person name="Goeker M."/>
        </authorList>
    </citation>
    <scope>NUCLEOTIDE SEQUENCE [LARGE SCALE GENOMIC DNA]</scope>
    <source>
        <strain evidence="16 17">K24</strain>
    </source>
</reference>
<dbReference type="Gene3D" id="3.30.1370.120">
    <property type="match status" value="3"/>
</dbReference>
<protein>
    <submittedName>
        <fullName evidence="16">Type II secretion system protein D (GspD)</fullName>
    </submittedName>
</protein>
<dbReference type="PANTHER" id="PTHR30332:SF24">
    <property type="entry name" value="SECRETIN GSPD-RELATED"/>
    <property type="match status" value="1"/>
</dbReference>
<feature type="compositionally biased region" description="Low complexity" evidence="11">
    <location>
        <begin position="343"/>
        <end position="362"/>
    </location>
</feature>
<feature type="region of interest" description="Disordered" evidence="11">
    <location>
        <begin position="336"/>
        <end position="366"/>
    </location>
</feature>
<evidence type="ECO:0000256" key="5">
    <source>
        <dbReference type="ARBA" id="ARBA00022692"/>
    </source>
</evidence>
<accession>A0A4Q7NLN6</accession>
<name>A0A4Q7NLN6_9BURK</name>
<dbReference type="GO" id="GO:0009279">
    <property type="term" value="C:cell outer membrane"/>
    <property type="evidence" value="ECO:0007669"/>
    <property type="project" value="UniProtKB-SubCell"/>
</dbReference>
<dbReference type="PANTHER" id="PTHR30332">
    <property type="entry name" value="PROBABLE GENERAL SECRETION PATHWAY PROTEIN D"/>
    <property type="match status" value="1"/>
</dbReference>
<evidence type="ECO:0000313" key="17">
    <source>
        <dbReference type="Proteomes" id="UP000292445"/>
    </source>
</evidence>
<evidence type="ECO:0000256" key="2">
    <source>
        <dbReference type="ARBA" id="ARBA00006980"/>
    </source>
</evidence>
<feature type="domain" description="NolW-like" evidence="14">
    <location>
        <begin position="290"/>
        <end position="429"/>
    </location>
</feature>
<feature type="domain" description="NolW-like" evidence="14">
    <location>
        <begin position="152"/>
        <end position="212"/>
    </location>
</feature>
<feature type="domain" description="Type II/III secretion system secretin-like" evidence="13">
    <location>
        <begin position="519"/>
        <end position="685"/>
    </location>
</feature>
<dbReference type="InterPro" id="IPR050810">
    <property type="entry name" value="Bact_Secretion_Sys_Channel"/>
</dbReference>
<evidence type="ECO:0000313" key="16">
    <source>
        <dbReference type="EMBL" id="RZS85470.1"/>
    </source>
</evidence>
<dbReference type="EMBL" id="SGXC01000001">
    <property type="protein sequence ID" value="RZS85470.1"/>
    <property type="molecule type" value="Genomic_DNA"/>
</dbReference>
<organism evidence="16 17">
    <name type="scientific">Pigmentiphaga kullae</name>
    <dbReference type="NCBI Taxonomy" id="151784"/>
    <lineage>
        <taxon>Bacteria</taxon>
        <taxon>Pseudomonadati</taxon>
        <taxon>Pseudomonadota</taxon>
        <taxon>Betaproteobacteria</taxon>
        <taxon>Burkholderiales</taxon>
        <taxon>Alcaligenaceae</taxon>
        <taxon>Pigmentiphaga</taxon>
    </lineage>
</organism>
<keyword evidence="17" id="KW-1185">Reference proteome</keyword>
<keyword evidence="3 10" id="KW-0813">Transport</keyword>
<keyword evidence="4" id="KW-1134">Transmembrane beta strand</keyword>
<evidence type="ECO:0000259" key="15">
    <source>
        <dbReference type="Pfam" id="PF21305"/>
    </source>
</evidence>
<dbReference type="PRINTS" id="PR00811">
    <property type="entry name" value="BCTERIALGSPD"/>
</dbReference>
<evidence type="ECO:0000256" key="11">
    <source>
        <dbReference type="SAM" id="MobiDB-lite"/>
    </source>
</evidence>
<evidence type="ECO:0000256" key="6">
    <source>
        <dbReference type="ARBA" id="ARBA00022729"/>
    </source>
</evidence>
<gene>
    <name evidence="16" type="ORF">EV675_1495</name>
</gene>
<dbReference type="InterPro" id="IPR004846">
    <property type="entry name" value="T2SS/T3SS_dom"/>
</dbReference>
<dbReference type="InterPro" id="IPR038591">
    <property type="entry name" value="NolW-like_sf"/>
</dbReference>
<dbReference type="InterPro" id="IPR049371">
    <property type="entry name" value="GspD-like_N0"/>
</dbReference>
<feature type="chain" id="PRO_5020301782" evidence="12">
    <location>
        <begin position="41"/>
        <end position="834"/>
    </location>
</feature>
<evidence type="ECO:0000259" key="14">
    <source>
        <dbReference type="Pfam" id="PF03958"/>
    </source>
</evidence>
<dbReference type="InterPro" id="IPR001775">
    <property type="entry name" value="GspD/PilQ"/>
</dbReference>
<sequence length="834" mass="86024">MPMLNLAPFRNRPAPAPFARTLAVAVSSALLALAVPPAAAAAAAAGANASAADGVVLNFVNTELEAVVRALGQFTGKTFLVDPRVKGQLTLVSENPVNRDTAYRMLLGALRMQGFAVVEVDGVSKVVPEADAKLQGSPVTSGAGANSGQLVTQVFKLNYESATNLVPVLRPMIAPNNPINAYPGNNTLVITDYADNLKRIANVIASVDTPSAIATDLIEIKYGIATDVAALVTKLLDPGTGGDATQRITAVADPRTNSVLLRASSPARNKLARDLIAKLDNPAARATNMHVVYLRNAEAVKLAEVLRGVLTGQSGTGTMGGTGSLGGGMSGGLGTGLGGSTGLSGNSTSSLSNNSNTSSTSGALGGTTGLGGSGALGGGTTQAGSTVFTGGGATVQADATTNTLIITAPEPLYRSLREIIDQLDVRRAQIFVESLIVEVSAETAAEFGIQWLTGLGNLNAGNGTAVVGGTSFGGTGSNIIGAAQNIGSIGKGLSIGIAKGSVNIPGIGQVTNLGFLARALETQAGGNILSTPNLLTLDNEQASIIIGQNVPFITGQYAQTGSTSTVSPFQTIERKDVGLTLKVKPQVSEGGTVKMTIYQEVSSVDESKSNSAGIITNKRAIESNVLVDDGQIIVIGGLIQDQVTGSVEKVPGLGDIPVLGNLFRYDNRKRTKTNLMVFLRPYVVREGGSQSSLMIDRYEYMRAQQAQAQPGSHWLLPDMQAPQLPPRVPGVGDPVQSGPAGAGHVPPTTIPRDVSALQSTDPTIVLQVFGAPSESEAQLAARRIADSGMSAYVVHDDAQRWDVRMRVARDRVTVDTTLAALRDLGYAAEIVTRP</sequence>
<feature type="signal peptide" evidence="12">
    <location>
        <begin position="1"/>
        <end position="40"/>
    </location>
</feature>
<dbReference type="Pfam" id="PF00263">
    <property type="entry name" value="Secretin"/>
    <property type="match status" value="1"/>
</dbReference>
<feature type="domain" description="NolW-like" evidence="14">
    <location>
        <begin position="216"/>
        <end position="284"/>
    </location>
</feature>
<keyword evidence="9" id="KW-0998">Cell outer membrane</keyword>
<feature type="domain" description="GspD-like N0" evidence="15">
    <location>
        <begin position="57"/>
        <end position="126"/>
    </location>
</feature>
<keyword evidence="8" id="KW-0472">Membrane</keyword>
<proteinExistence type="inferred from homology"/>
<dbReference type="Pfam" id="PF03958">
    <property type="entry name" value="Secretin_N"/>
    <property type="match status" value="3"/>
</dbReference>
<evidence type="ECO:0000256" key="9">
    <source>
        <dbReference type="ARBA" id="ARBA00023237"/>
    </source>
</evidence>
<evidence type="ECO:0000259" key="13">
    <source>
        <dbReference type="Pfam" id="PF00263"/>
    </source>
</evidence>
<evidence type="ECO:0000256" key="3">
    <source>
        <dbReference type="ARBA" id="ARBA00022448"/>
    </source>
</evidence>